<evidence type="ECO:0000256" key="1">
    <source>
        <dbReference type="ARBA" id="ARBA00004141"/>
    </source>
</evidence>
<evidence type="ECO:0000313" key="9">
    <source>
        <dbReference type="EMBL" id="MFD2740139.1"/>
    </source>
</evidence>
<name>A0ABW5U5E5_9RHOB</name>
<evidence type="ECO:0000256" key="7">
    <source>
        <dbReference type="SAM" id="Phobius"/>
    </source>
</evidence>
<protein>
    <submittedName>
        <fullName evidence="9">Glycosyltransferase family 2 protein</fullName>
        <ecNumber evidence="9">2.4.-.-</ecNumber>
    </submittedName>
</protein>
<evidence type="ECO:0000256" key="3">
    <source>
        <dbReference type="ARBA" id="ARBA00022679"/>
    </source>
</evidence>
<dbReference type="Proteomes" id="UP001597474">
    <property type="component" value="Unassembled WGS sequence"/>
</dbReference>
<dbReference type="Gene3D" id="3.90.550.10">
    <property type="entry name" value="Spore Coat Polysaccharide Biosynthesis Protein SpsA, Chain A"/>
    <property type="match status" value="1"/>
</dbReference>
<dbReference type="InterPro" id="IPR029044">
    <property type="entry name" value="Nucleotide-diphossugar_trans"/>
</dbReference>
<keyword evidence="6 7" id="KW-0472">Membrane</keyword>
<dbReference type="SUPFAM" id="SSF53448">
    <property type="entry name" value="Nucleotide-diphospho-sugar transferases"/>
    <property type="match status" value="1"/>
</dbReference>
<dbReference type="RefSeq" id="WP_386374407.1">
    <property type="nucleotide sequence ID" value="NZ_JBHUMP010000008.1"/>
</dbReference>
<accession>A0ABW5U5E5</accession>
<dbReference type="EMBL" id="JBHUMP010000008">
    <property type="protein sequence ID" value="MFD2740139.1"/>
    <property type="molecule type" value="Genomic_DNA"/>
</dbReference>
<reference evidence="10" key="1">
    <citation type="journal article" date="2019" name="Int. J. Syst. Evol. Microbiol.">
        <title>The Global Catalogue of Microorganisms (GCM) 10K type strain sequencing project: providing services to taxonomists for standard genome sequencing and annotation.</title>
        <authorList>
            <consortium name="The Broad Institute Genomics Platform"/>
            <consortium name="The Broad Institute Genome Sequencing Center for Infectious Disease"/>
            <person name="Wu L."/>
            <person name="Ma J."/>
        </authorList>
    </citation>
    <scope>NUCLEOTIDE SEQUENCE [LARGE SCALE GENOMIC DNA]</scope>
    <source>
        <strain evidence="10">TISTR 2562</strain>
    </source>
</reference>
<feature type="transmembrane region" description="Helical" evidence="7">
    <location>
        <begin position="246"/>
        <end position="267"/>
    </location>
</feature>
<dbReference type="Pfam" id="PF00535">
    <property type="entry name" value="Glycos_transf_2"/>
    <property type="match status" value="1"/>
</dbReference>
<sequence>MEIVELADSPRPPRPARVVDPLISLVVPCYAESETVGLFIEAVDKALPDKRLEYVFVNDGSPDDTLDKLLAFCRRDPRVVVVDLSRNFGKEAAMSAGIDAATGDVVIPMDADLQDPPEVIHDFLDRWNHGYDVVYGIRNDRNSDTRSKRMTANLFYRLFNRLAETEIPRDVGDFRLMDRVVVDAVKSMPERTRFMKGIFAWVGFPSIGVGYVRAHRAAGTTKFNYWRLWNFALEGLVSFSTLPLRIWTYIGMSVALGSVIFALVIVLRTLVFGRDVPGYASIMTAVLFLGGVQLISLGVIGEYMSRLFLESKQRPLYLLQGIYREGKHVQKPQ</sequence>
<feature type="transmembrane region" description="Helical" evidence="7">
    <location>
        <begin position="279"/>
        <end position="300"/>
    </location>
</feature>
<keyword evidence="3 9" id="KW-0808">Transferase</keyword>
<dbReference type="PANTHER" id="PTHR48090:SF1">
    <property type="entry name" value="PROPHAGE BACTOPRENOL GLUCOSYL TRANSFERASE HOMOLOG"/>
    <property type="match status" value="1"/>
</dbReference>
<dbReference type="CDD" id="cd04187">
    <property type="entry name" value="DPM1_like_bac"/>
    <property type="match status" value="1"/>
</dbReference>
<keyword evidence="2 9" id="KW-0328">Glycosyltransferase</keyword>
<dbReference type="PANTHER" id="PTHR48090">
    <property type="entry name" value="UNDECAPRENYL-PHOSPHATE 4-DEOXY-4-FORMAMIDO-L-ARABINOSE TRANSFERASE-RELATED"/>
    <property type="match status" value="1"/>
</dbReference>
<dbReference type="EC" id="2.4.-.-" evidence="9"/>
<comment type="caution">
    <text evidence="9">The sequence shown here is derived from an EMBL/GenBank/DDBJ whole genome shotgun (WGS) entry which is preliminary data.</text>
</comment>
<evidence type="ECO:0000256" key="2">
    <source>
        <dbReference type="ARBA" id="ARBA00022676"/>
    </source>
</evidence>
<evidence type="ECO:0000259" key="8">
    <source>
        <dbReference type="Pfam" id="PF00535"/>
    </source>
</evidence>
<dbReference type="GO" id="GO:0016757">
    <property type="term" value="F:glycosyltransferase activity"/>
    <property type="evidence" value="ECO:0007669"/>
    <property type="project" value="UniProtKB-KW"/>
</dbReference>
<comment type="subcellular location">
    <subcellularLocation>
        <location evidence="1">Membrane</location>
        <topology evidence="1">Multi-pass membrane protein</topology>
    </subcellularLocation>
</comment>
<proteinExistence type="predicted"/>
<evidence type="ECO:0000256" key="5">
    <source>
        <dbReference type="ARBA" id="ARBA00022989"/>
    </source>
</evidence>
<feature type="domain" description="Glycosyltransferase 2-like" evidence="8">
    <location>
        <begin position="24"/>
        <end position="183"/>
    </location>
</feature>
<gene>
    <name evidence="9" type="ORF">ACFSUD_11195</name>
</gene>
<organism evidence="9 10">
    <name type="scientific">Sulfitobacter aestuarii</name>
    <dbReference type="NCBI Taxonomy" id="2161676"/>
    <lineage>
        <taxon>Bacteria</taxon>
        <taxon>Pseudomonadati</taxon>
        <taxon>Pseudomonadota</taxon>
        <taxon>Alphaproteobacteria</taxon>
        <taxon>Rhodobacterales</taxon>
        <taxon>Roseobacteraceae</taxon>
        <taxon>Sulfitobacter</taxon>
    </lineage>
</organism>
<evidence type="ECO:0000256" key="4">
    <source>
        <dbReference type="ARBA" id="ARBA00022692"/>
    </source>
</evidence>
<evidence type="ECO:0000313" key="10">
    <source>
        <dbReference type="Proteomes" id="UP001597474"/>
    </source>
</evidence>
<dbReference type="InterPro" id="IPR050256">
    <property type="entry name" value="Glycosyltransferase_2"/>
</dbReference>
<keyword evidence="4 7" id="KW-0812">Transmembrane</keyword>
<evidence type="ECO:0000256" key="6">
    <source>
        <dbReference type="ARBA" id="ARBA00023136"/>
    </source>
</evidence>
<dbReference type="InterPro" id="IPR001173">
    <property type="entry name" value="Glyco_trans_2-like"/>
</dbReference>
<feature type="transmembrane region" description="Helical" evidence="7">
    <location>
        <begin position="194"/>
        <end position="214"/>
    </location>
</feature>
<keyword evidence="10" id="KW-1185">Reference proteome</keyword>
<keyword evidence="5 7" id="KW-1133">Transmembrane helix</keyword>